<reference evidence="2 3" key="1">
    <citation type="journal article" date="2024" name="Int. J. Syst. Evol. Microbiol.">
        <title>Clostridium omnivorum sp. nov., isolated from anoxic soil under the treatment of reductive soil disinfestation.</title>
        <authorList>
            <person name="Ueki A."/>
            <person name="Tonouchi A."/>
            <person name="Kaku N."/>
            <person name="Honma S."/>
            <person name="Ueki K."/>
        </authorList>
    </citation>
    <scope>NUCLEOTIDE SEQUENCE [LARGE SCALE GENOMIC DNA]</scope>
    <source>
        <strain evidence="2 3">E14</strain>
    </source>
</reference>
<dbReference type="EMBL" id="BRXR01000001">
    <property type="protein sequence ID" value="GLC31913.1"/>
    <property type="molecule type" value="Genomic_DNA"/>
</dbReference>
<proteinExistence type="predicted"/>
<evidence type="ECO:0000259" key="1">
    <source>
        <dbReference type="Pfam" id="PF02254"/>
    </source>
</evidence>
<sequence length="126" mass="14577">MYNIVIGASKYGEMIIDMLMQREKLVMALDKYESLKRIDKKRILKIQVNIENVKLVEGEIKNQEIEGIYILTDDDKLNLMLGEYLSSYNNVNVLLSEEKMLKLAGVKYKVICPDTLVKDFISRGIE</sequence>
<evidence type="ECO:0000313" key="3">
    <source>
        <dbReference type="Proteomes" id="UP001208567"/>
    </source>
</evidence>
<evidence type="ECO:0000313" key="2">
    <source>
        <dbReference type="EMBL" id="GLC31913.1"/>
    </source>
</evidence>
<dbReference type="RefSeq" id="WP_264851231.1">
    <property type="nucleotide sequence ID" value="NZ_BRXR01000001.1"/>
</dbReference>
<comment type="caution">
    <text evidence="2">The sequence shown here is derived from an EMBL/GenBank/DDBJ whole genome shotgun (WGS) entry which is preliminary data.</text>
</comment>
<dbReference type="Gene3D" id="3.40.50.720">
    <property type="entry name" value="NAD(P)-binding Rossmann-like Domain"/>
    <property type="match status" value="1"/>
</dbReference>
<name>A0ABQ5N9L6_9CLOT</name>
<feature type="domain" description="RCK N-terminal" evidence="1">
    <location>
        <begin position="4"/>
        <end position="90"/>
    </location>
</feature>
<protein>
    <recommendedName>
        <fullName evidence="1">RCK N-terminal domain-containing protein</fullName>
    </recommendedName>
</protein>
<gene>
    <name evidence="2" type="ORF">bsdE14_33230</name>
</gene>
<dbReference type="InterPro" id="IPR003148">
    <property type="entry name" value="RCK_N"/>
</dbReference>
<organism evidence="2 3">
    <name type="scientific">Clostridium omnivorum</name>
    <dbReference type="NCBI Taxonomy" id="1604902"/>
    <lineage>
        <taxon>Bacteria</taxon>
        <taxon>Bacillati</taxon>
        <taxon>Bacillota</taxon>
        <taxon>Clostridia</taxon>
        <taxon>Eubacteriales</taxon>
        <taxon>Clostridiaceae</taxon>
        <taxon>Clostridium</taxon>
    </lineage>
</organism>
<dbReference type="Proteomes" id="UP001208567">
    <property type="component" value="Unassembled WGS sequence"/>
</dbReference>
<keyword evidence="3" id="KW-1185">Reference proteome</keyword>
<dbReference type="Pfam" id="PF02254">
    <property type="entry name" value="TrkA_N"/>
    <property type="match status" value="1"/>
</dbReference>
<accession>A0ABQ5N9L6</accession>